<sequence>MRSSRAACQVSRIAYCEPRTTSDQRPTTNNQQRTTNNEQRTTNNEQRTARRIAYRPSAARGSRAFRL</sequence>
<gene>
    <name evidence="2" type="ORF">CWD88_12400</name>
</gene>
<evidence type="ECO:0000313" key="3">
    <source>
        <dbReference type="Proteomes" id="UP000231878"/>
    </source>
</evidence>
<organism evidence="2 3">
    <name type="scientific">Burkholderia pseudomallei</name>
    <name type="common">Pseudomonas pseudomallei</name>
    <dbReference type="NCBI Taxonomy" id="28450"/>
    <lineage>
        <taxon>Bacteria</taxon>
        <taxon>Pseudomonadati</taxon>
        <taxon>Pseudomonadota</taxon>
        <taxon>Betaproteobacteria</taxon>
        <taxon>Burkholderiales</taxon>
        <taxon>Burkholderiaceae</taxon>
        <taxon>Burkholderia</taxon>
        <taxon>pseudomallei group</taxon>
    </lineage>
</organism>
<feature type="compositionally biased region" description="Low complexity" evidence="1">
    <location>
        <begin position="27"/>
        <end position="46"/>
    </location>
</feature>
<evidence type="ECO:0000256" key="1">
    <source>
        <dbReference type="SAM" id="MobiDB-lite"/>
    </source>
</evidence>
<accession>A0AAX0UBY9</accession>
<comment type="caution">
    <text evidence="2">The sequence shown here is derived from an EMBL/GenBank/DDBJ whole genome shotgun (WGS) entry which is preliminary data.</text>
</comment>
<dbReference type="Proteomes" id="UP000231878">
    <property type="component" value="Unassembled WGS sequence"/>
</dbReference>
<dbReference type="EMBL" id="PHRB01000010">
    <property type="protein sequence ID" value="PJO65930.1"/>
    <property type="molecule type" value="Genomic_DNA"/>
</dbReference>
<proteinExistence type="predicted"/>
<name>A0AAX0UBY9_BURPE</name>
<reference evidence="2 3" key="1">
    <citation type="submission" date="2017-11" db="EMBL/GenBank/DDBJ databases">
        <title>Molecular characterization of Burkholderia pseudomallei and closely related isolates from Vietnam.</title>
        <authorList>
            <person name="Ustinov D.V."/>
            <person name="Antonov A.S."/>
            <person name="Avdusheva E.F."/>
            <person name="Shpak I.M."/>
            <person name="Zakharova I.B."/>
            <person name="Thi L.A."/>
            <person name="Teteryatnikova N."/>
            <person name="Lopasteyskaya Y.A."/>
            <person name="Kuzyutina J.A."/>
            <person name="Ngo T.N."/>
            <person name="Victorov D.V."/>
        </authorList>
    </citation>
    <scope>NUCLEOTIDE SEQUENCE [LARGE SCALE GENOMIC DNA]</scope>
    <source>
        <strain evidence="2 3">V1512</strain>
    </source>
</reference>
<evidence type="ECO:0000313" key="2">
    <source>
        <dbReference type="EMBL" id="PJO65930.1"/>
    </source>
</evidence>
<feature type="region of interest" description="Disordered" evidence="1">
    <location>
        <begin position="17"/>
        <end position="67"/>
    </location>
</feature>
<dbReference type="AlphaFoldDB" id="A0AAX0UBY9"/>
<protein>
    <submittedName>
        <fullName evidence="2">Uncharacterized protein</fullName>
    </submittedName>
</protein>